<evidence type="ECO:0000313" key="1">
    <source>
        <dbReference type="EMBL" id="KAI9637334.1"/>
    </source>
</evidence>
<reference evidence="1" key="1">
    <citation type="journal article" date="2022" name="G3 (Bethesda)">
        <title>High quality genome of the basidiomycete yeast Dioszegia hungarica PDD-24b-2 isolated from cloud water.</title>
        <authorList>
            <person name="Jarrige D."/>
            <person name="Haridas S."/>
            <person name="Bleykasten-Grosshans C."/>
            <person name="Joly M."/>
            <person name="Nadalig T."/>
            <person name="Sancelme M."/>
            <person name="Vuilleumier S."/>
            <person name="Grigoriev I.V."/>
            <person name="Amato P."/>
            <person name="Bringel F."/>
        </authorList>
    </citation>
    <scope>NUCLEOTIDE SEQUENCE</scope>
    <source>
        <strain evidence="1">PDD-24b-2</strain>
    </source>
</reference>
<proteinExistence type="predicted"/>
<name>A0AA38LX10_9TREE</name>
<dbReference type="RefSeq" id="XP_052947111.1">
    <property type="nucleotide sequence ID" value="XM_053088470.1"/>
</dbReference>
<dbReference type="AlphaFoldDB" id="A0AA38LX10"/>
<protein>
    <submittedName>
        <fullName evidence="1">Uncharacterized protein</fullName>
    </submittedName>
</protein>
<dbReference type="EMBL" id="JAKWFO010000004">
    <property type="protein sequence ID" value="KAI9637334.1"/>
    <property type="molecule type" value="Genomic_DNA"/>
</dbReference>
<dbReference type="Proteomes" id="UP001164286">
    <property type="component" value="Unassembled WGS sequence"/>
</dbReference>
<dbReference type="GeneID" id="77727675"/>
<organism evidence="1 2">
    <name type="scientific">Dioszegia hungarica</name>
    <dbReference type="NCBI Taxonomy" id="4972"/>
    <lineage>
        <taxon>Eukaryota</taxon>
        <taxon>Fungi</taxon>
        <taxon>Dikarya</taxon>
        <taxon>Basidiomycota</taxon>
        <taxon>Agaricomycotina</taxon>
        <taxon>Tremellomycetes</taxon>
        <taxon>Tremellales</taxon>
        <taxon>Bulleribasidiaceae</taxon>
        <taxon>Dioszegia</taxon>
    </lineage>
</organism>
<gene>
    <name evidence="1" type="ORF">MKK02DRAFT_32209</name>
</gene>
<accession>A0AA38LX10</accession>
<evidence type="ECO:0000313" key="2">
    <source>
        <dbReference type="Proteomes" id="UP001164286"/>
    </source>
</evidence>
<sequence>MRGRNTYTTVTGQIACNLPKIQIQTTGDCTSVDSTIVKRDAGDVRDDDTPSRADRYAITIPAEHRSALEAARASGSEVPELTKAWVDLKDTIITAEEGELAEGMASPMSILKGAWDTFQSQSPWGHLLTHIQAQWIEGGSESLMFRRGLLDAVTDTLAADTFPKAFITVTPRYGDLGKEKSRVTSAIFSKRTGDTEGEPASTDTVVKFGGHYRLTLKKLGESVNSLLGEEFPVPVRGAEEIWFANYLQGLLTEGDNDRLGVYYHIRTEEDGVEASAQG</sequence>
<keyword evidence="2" id="KW-1185">Reference proteome</keyword>
<comment type="caution">
    <text evidence="1">The sequence shown here is derived from an EMBL/GenBank/DDBJ whole genome shotgun (WGS) entry which is preliminary data.</text>
</comment>